<proteinExistence type="predicted"/>
<dbReference type="EMBL" id="JAIQCV010000002">
    <property type="protein sequence ID" value="KAH1122261.1"/>
    <property type="molecule type" value="Genomic_DNA"/>
</dbReference>
<name>A0A9D3WDS1_9ROSI</name>
<organism evidence="1 2">
    <name type="scientific">Gossypium stocksii</name>
    <dbReference type="NCBI Taxonomy" id="47602"/>
    <lineage>
        <taxon>Eukaryota</taxon>
        <taxon>Viridiplantae</taxon>
        <taxon>Streptophyta</taxon>
        <taxon>Embryophyta</taxon>
        <taxon>Tracheophyta</taxon>
        <taxon>Spermatophyta</taxon>
        <taxon>Magnoliopsida</taxon>
        <taxon>eudicotyledons</taxon>
        <taxon>Gunneridae</taxon>
        <taxon>Pentapetalae</taxon>
        <taxon>rosids</taxon>
        <taxon>malvids</taxon>
        <taxon>Malvales</taxon>
        <taxon>Malvaceae</taxon>
        <taxon>Malvoideae</taxon>
        <taxon>Gossypium</taxon>
    </lineage>
</organism>
<keyword evidence="2" id="KW-1185">Reference proteome</keyword>
<evidence type="ECO:0000313" key="2">
    <source>
        <dbReference type="Proteomes" id="UP000828251"/>
    </source>
</evidence>
<protein>
    <submittedName>
        <fullName evidence="1">Uncharacterized protein</fullName>
    </submittedName>
</protein>
<dbReference type="AlphaFoldDB" id="A0A9D3WDS1"/>
<comment type="caution">
    <text evidence="1">The sequence shown here is derived from an EMBL/GenBank/DDBJ whole genome shotgun (WGS) entry which is preliminary data.</text>
</comment>
<accession>A0A9D3WDS1</accession>
<reference evidence="1 2" key="1">
    <citation type="journal article" date="2021" name="Plant Biotechnol. J.">
        <title>Multi-omics assisted identification of the key and species-specific regulatory components of drought-tolerant mechanisms in Gossypium stocksii.</title>
        <authorList>
            <person name="Yu D."/>
            <person name="Ke L."/>
            <person name="Zhang D."/>
            <person name="Wu Y."/>
            <person name="Sun Y."/>
            <person name="Mei J."/>
            <person name="Sun J."/>
            <person name="Sun Y."/>
        </authorList>
    </citation>
    <scope>NUCLEOTIDE SEQUENCE [LARGE SCALE GENOMIC DNA]</scope>
    <source>
        <strain evidence="2">cv. E1</strain>
        <tissue evidence="1">Leaf</tissue>
    </source>
</reference>
<dbReference type="Proteomes" id="UP000828251">
    <property type="component" value="Unassembled WGS sequence"/>
</dbReference>
<sequence length="127" mass="14741">MIELRQLGNEDLTNQWSNNQCHDAIEYPYELSGKLHKVLKKGYDMLEHSDKTHCDSYEMSLCETTKISNSELLSIMSDMMAQMMKTLQEISEALPLREDILPDVPKFNHEDPCTIINHDKINGEIQR</sequence>
<gene>
    <name evidence="1" type="ORF">J1N35_005421</name>
</gene>
<feature type="non-terminal residue" evidence="1">
    <location>
        <position position="127"/>
    </location>
</feature>
<evidence type="ECO:0000313" key="1">
    <source>
        <dbReference type="EMBL" id="KAH1122261.1"/>
    </source>
</evidence>